<dbReference type="Proteomes" id="UP000297245">
    <property type="component" value="Unassembled WGS sequence"/>
</dbReference>
<dbReference type="PANTHER" id="PTHR40465:SF1">
    <property type="entry name" value="DUF6534 DOMAIN-CONTAINING PROTEIN"/>
    <property type="match status" value="1"/>
</dbReference>
<keyword evidence="1" id="KW-0472">Membrane</keyword>
<feature type="transmembrane region" description="Helical" evidence="1">
    <location>
        <begin position="203"/>
        <end position="222"/>
    </location>
</feature>
<dbReference type="PANTHER" id="PTHR40465">
    <property type="entry name" value="CHROMOSOME 1, WHOLE GENOME SHOTGUN SEQUENCE"/>
    <property type="match status" value="1"/>
</dbReference>
<dbReference type="InterPro" id="IPR045339">
    <property type="entry name" value="DUF6534"/>
</dbReference>
<feature type="transmembrane region" description="Helical" evidence="1">
    <location>
        <begin position="228"/>
        <end position="250"/>
    </location>
</feature>
<sequence length="330" mass="36612">MPPLPTETWGCHWIAYVLDICLYGCSLLMLMWYFRVHSAHDSFSTKLTVGLIGIFSTAHVVLMSHQMYTDFIERFGEPDGLDVVIDTSGVDLLSGYLTSFIAQIFFATRIWRIAFKGKKILFTAPVVILALLQISAGIAQTTFFLRIGRYSQLGSTVRITSTQAAATALCDIFITIILCYLLHTSKTGIRNTNTVIDKLILYAINRGAATSLAALLNLILFVSIPNTFIFMIPLLPSCQLYVISVTSMLCSREGLRGKLYANSTDGTFPLSIIGTQTQTIPSFHVQNPSSMNQTQTERSDTVNVQHSMVTFTDAARNDDTETQTSRTEKK</sequence>
<feature type="transmembrane region" description="Helical" evidence="1">
    <location>
        <begin position="164"/>
        <end position="182"/>
    </location>
</feature>
<gene>
    <name evidence="3" type="ORF">K435DRAFT_835582</name>
</gene>
<dbReference type="OrthoDB" id="2803252at2759"/>
<proteinExistence type="predicted"/>
<dbReference type="AlphaFoldDB" id="A0A4S8MMB3"/>
<organism evidence="3 4">
    <name type="scientific">Dendrothele bispora (strain CBS 962.96)</name>
    <dbReference type="NCBI Taxonomy" id="1314807"/>
    <lineage>
        <taxon>Eukaryota</taxon>
        <taxon>Fungi</taxon>
        <taxon>Dikarya</taxon>
        <taxon>Basidiomycota</taxon>
        <taxon>Agaricomycotina</taxon>
        <taxon>Agaricomycetes</taxon>
        <taxon>Agaricomycetidae</taxon>
        <taxon>Agaricales</taxon>
        <taxon>Agaricales incertae sedis</taxon>
        <taxon>Dendrothele</taxon>
    </lineage>
</organism>
<keyword evidence="4" id="KW-1185">Reference proteome</keyword>
<protein>
    <recommendedName>
        <fullName evidence="2">DUF6534 domain-containing protein</fullName>
    </recommendedName>
</protein>
<feature type="domain" description="DUF6534" evidence="2">
    <location>
        <begin position="168"/>
        <end position="253"/>
    </location>
</feature>
<name>A0A4S8MMB3_DENBC</name>
<feature type="transmembrane region" description="Helical" evidence="1">
    <location>
        <begin position="13"/>
        <end position="35"/>
    </location>
</feature>
<feature type="transmembrane region" description="Helical" evidence="1">
    <location>
        <begin position="88"/>
        <end position="108"/>
    </location>
</feature>
<evidence type="ECO:0000313" key="3">
    <source>
        <dbReference type="EMBL" id="THV03995.1"/>
    </source>
</evidence>
<reference evidence="3 4" key="1">
    <citation type="journal article" date="2019" name="Nat. Ecol. Evol.">
        <title>Megaphylogeny resolves global patterns of mushroom evolution.</title>
        <authorList>
            <person name="Varga T."/>
            <person name="Krizsan K."/>
            <person name="Foldi C."/>
            <person name="Dima B."/>
            <person name="Sanchez-Garcia M."/>
            <person name="Sanchez-Ramirez S."/>
            <person name="Szollosi G.J."/>
            <person name="Szarkandi J.G."/>
            <person name="Papp V."/>
            <person name="Albert L."/>
            <person name="Andreopoulos W."/>
            <person name="Angelini C."/>
            <person name="Antonin V."/>
            <person name="Barry K.W."/>
            <person name="Bougher N.L."/>
            <person name="Buchanan P."/>
            <person name="Buyck B."/>
            <person name="Bense V."/>
            <person name="Catcheside P."/>
            <person name="Chovatia M."/>
            <person name="Cooper J."/>
            <person name="Damon W."/>
            <person name="Desjardin D."/>
            <person name="Finy P."/>
            <person name="Geml J."/>
            <person name="Haridas S."/>
            <person name="Hughes K."/>
            <person name="Justo A."/>
            <person name="Karasinski D."/>
            <person name="Kautmanova I."/>
            <person name="Kiss B."/>
            <person name="Kocsube S."/>
            <person name="Kotiranta H."/>
            <person name="LaButti K.M."/>
            <person name="Lechner B.E."/>
            <person name="Liimatainen K."/>
            <person name="Lipzen A."/>
            <person name="Lukacs Z."/>
            <person name="Mihaltcheva S."/>
            <person name="Morgado L.N."/>
            <person name="Niskanen T."/>
            <person name="Noordeloos M.E."/>
            <person name="Ohm R.A."/>
            <person name="Ortiz-Santana B."/>
            <person name="Ovrebo C."/>
            <person name="Racz N."/>
            <person name="Riley R."/>
            <person name="Savchenko A."/>
            <person name="Shiryaev A."/>
            <person name="Soop K."/>
            <person name="Spirin V."/>
            <person name="Szebenyi C."/>
            <person name="Tomsovsky M."/>
            <person name="Tulloss R.E."/>
            <person name="Uehling J."/>
            <person name="Grigoriev I.V."/>
            <person name="Vagvolgyi C."/>
            <person name="Papp T."/>
            <person name="Martin F.M."/>
            <person name="Miettinen O."/>
            <person name="Hibbett D.S."/>
            <person name="Nagy L.G."/>
        </authorList>
    </citation>
    <scope>NUCLEOTIDE SEQUENCE [LARGE SCALE GENOMIC DNA]</scope>
    <source>
        <strain evidence="3 4">CBS 962.96</strain>
    </source>
</reference>
<feature type="transmembrane region" description="Helical" evidence="1">
    <location>
        <begin position="47"/>
        <end position="68"/>
    </location>
</feature>
<keyword evidence="1" id="KW-0812">Transmembrane</keyword>
<evidence type="ECO:0000259" key="2">
    <source>
        <dbReference type="Pfam" id="PF20152"/>
    </source>
</evidence>
<accession>A0A4S8MMB3</accession>
<feature type="transmembrane region" description="Helical" evidence="1">
    <location>
        <begin position="120"/>
        <end position="144"/>
    </location>
</feature>
<dbReference type="Pfam" id="PF20152">
    <property type="entry name" value="DUF6534"/>
    <property type="match status" value="1"/>
</dbReference>
<keyword evidence="1" id="KW-1133">Transmembrane helix</keyword>
<dbReference type="EMBL" id="ML179061">
    <property type="protein sequence ID" value="THV03995.1"/>
    <property type="molecule type" value="Genomic_DNA"/>
</dbReference>
<evidence type="ECO:0000313" key="4">
    <source>
        <dbReference type="Proteomes" id="UP000297245"/>
    </source>
</evidence>
<evidence type="ECO:0000256" key="1">
    <source>
        <dbReference type="SAM" id="Phobius"/>
    </source>
</evidence>